<dbReference type="InterPro" id="IPR011260">
    <property type="entry name" value="RNAP_asu_C"/>
</dbReference>
<dbReference type="EC" id="2.7.7.6" evidence="2 11"/>
<reference evidence="13 14" key="1">
    <citation type="submission" date="2016-07" db="EMBL/GenBank/DDBJ databases">
        <title>Draft genome of Scalindua rubra, obtained from a brine-seawater interface in the Red Sea, sheds light on salt adaptation in anammox bacteria.</title>
        <authorList>
            <person name="Speth D.R."/>
            <person name="Lagkouvardos I."/>
            <person name="Wang Y."/>
            <person name="Qian P.-Y."/>
            <person name="Dutilh B.E."/>
            <person name="Jetten M.S."/>
        </authorList>
    </citation>
    <scope>NUCLEOTIDE SEQUENCE [LARGE SCALE GENOMIC DNA]</scope>
    <source>
        <strain evidence="13">BSI-1</strain>
    </source>
</reference>
<comment type="catalytic activity">
    <reaction evidence="10 11">
        <text>RNA(n) + a ribonucleoside 5'-triphosphate = RNA(n+1) + diphosphate</text>
        <dbReference type="Rhea" id="RHEA:21248"/>
        <dbReference type="Rhea" id="RHEA-COMP:14527"/>
        <dbReference type="Rhea" id="RHEA-COMP:17342"/>
        <dbReference type="ChEBI" id="CHEBI:33019"/>
        <dbReference type="ChEBI" id="CHEBI:61557"/>
        <dbReference type="ChEBI" id="CHEBI:140395"/>
        <dbReference type="EC" id="2.7.7.6"/>
    </reaction>
</comment>
<dbReference type="Pfam" id="PF01193">
    <property type="entry name" value="RNA_pol_L"/>
    <property type="match status" value="1"/>
</dbReference>
<feature type="region of interest" description="Alpha N-terminal domain (alpha-NTD)" evidence="11">
    <location>
        <begin position="1"/>
        <end position="238"/>
    </location>
</feature>
<accession>A0A1E3XDU3</accession>
<comment type="subunit">
    <text evidence="11">Homodimer. The RNAP catalytic core consists of 2 alpha, 1 beta, 1 beta' and 1 omega subunit. When a sigma factor is associated with the core the holoenzyme is formed, which can initiate transcription.</text>
</comment>
<dbReference type="InterPro" id="IPR011263">
    <property type="entry name" value="DNA-dir_RNA_pol_RpoA/D/Rpb3"/>
</dbReference>
<dbReference type="InterPro" id="IPR011262">
    <property type="entry name" value="DNA-dir_RNA_pol_insert"/>
</dbReference>
<dbReference type="GO" id="GO:0003677">
    <property type="term" value="F:DNA binding"/>
    <property type="evidence" value="ECO:0007669"/>
    <property type="project" value="UniProtKB-UniRule"/>
</dbReference>
<dbReference type="CDD" id="cd06928">
    <property type="entry name" value="RNAP_alpha_NTD"/>
    <property type="match status" value="1"/>
</dbReference>
<comment type="function">
    <text evidence="11">DNA-dependent RNA polymerase catalyzes the transcription of DNA into RNA using the four ribonucleoside triphosphates as substrates.</text>
</comment>
<evidence type="ECO:0000259" key="12">
    <source>
        <dbReference type="SMART" id="SM00662"/>
    </source>
</evidence>
<dbReference type="EMBL" id="MAYW01000019">
    <property type="protein sequence ID" value="ODS33807.1"/>
    <property type="molecule type" value="Genomic_DNA"/>
</dbReference>
<evidence type="ECO:0000256" key="9">
    <source>
        <dbReference type="ARBA" id="ARBA00033070"/>
    </source>
</evidence>
<evidence type="ECO:0000313" key="14">
    <source>
        <dbReference type="Proteomes" id="UP000094056"/>
    </source>
</evidence>
<comment type="caution">
    <text evidence="13">The sequence shown here is derived from an EMBL/GenBank/DDBJ whole genome shotgun (WGS) entry which is preliminary data.</text>
</comment>
<dbReference type="NCBIfam" id="NF003513">
    <property type="entry name" value="PRK05182.1-2"/>
    <property type="match status" value="1"/>
</dbReference>
<dbReference type="GO" id="GO:0003899">
    <property type="term" value="F:DNA-directed RNA polymerase activity"/>
    <property type="evidence" value="ECO:0007669"/>
    <property type="project" value="UniProtKB-UniRule"/>
</dbReference>
<evidence type="ECO:0000256" key="5">
    <source>
        <dbReference type="ARBA" id="ARBA00022679"/>
    </source>
</evidence>
<keyword evidence="6 11" id="KW-0548">Nucleotidyltransferase</keyword>
<evidence type="ECO:0000256" key="7">
    <source>
        <dbReference type="ARBA" id="ARBA00023163"/>
    </source>
</evidence>
<evidence type="ECO:0000256" key="3">
    <source>
        <dbReference type="ARBA" id="ARBA00015972"/>
    </source>
</evidence>
<evidence type="ECO:0000256" key="2">
    <source>
        <dbReference type="ARBA" id="ARBA00012418"/>
    </source>
</evidence>
<dbReference type="GO" id="GO:0006351">
    <property type="term" value="P:DNA-templated transcription"/>
    <property type="evidence" value="ECO:0007669"/>
    <property type="project" value="UniProtKB-UniRule"/>
</dbReference>
<dbReference type="GO" id="GO:0046983">
    <property type="term" value="F:protein dimerization activity"/>
    <property type="evidence" value="ECO:0007669"/>
    <property type="project" value="InterPro"/>
</dbReference>
<dbReference type="InterPro" id="IPR036603">
    <property type="entry name" value="RBP11-like"/>
</dbReference>
<protein>
    <recommendedName>
        <fullName evidence="3 11">DNA-directed RNA polymerase subunit alpha</fullName>
        <shortName evidence="11">RNAP subunit alpha</shortName>
        <ecNumber evidence="2 11">2.7.7.6</ecNumber>
    </recommendedName>
    <alternativeName>
        <fullName evidence="9 11">RNA polymerase subunit alpha</fullName>
    </alternativeName>
    <alternativeName>
        <fullName evidence="8 11">Transcriptase subunit alpha</fullName>
    </alternativeName>
</protein>
<dbReference type="Pfam" id="PF03118">
    <property type="entry name" value="RNA_pol_A_CTD"/>
    <property type="match status" value="1"/>
</dbReference>
<keyword evidence="5 11" id="KW-0808">Transferase</keyword>
<dbReference type="SUPFAM" id="SSF56553">
    <property type="entry name" value="Insert subdomain of RNA polymerase alpha subunit"/>
    <property type="match status" value="1"/>
</dbReference>
<dbReference type="NCBIfam" id="NF003519">
    <property type="entry name" value="PRK05182.2-5"/>
    <property type="match status" value="1"/>
</dbReference>
<dbReference type="Gene3D" id="2.170.120.12">
    <property type="entry name" value="DNA-directed RNA polymerase, insert domain"/>
    <property type="match status" value="1"/>
</dbReference>
<proteinExistence type="inferred from homology"/>
<dbReference type="InterPro" id="IPR011773">
    <property type="entry name" value="DNA-dir_RpoA"/>
</dbReference>
<dbReference type="FunFam" id="2.170.120.12:FF:000001">
    <property type="entry name" value="DNA-directed RNA polymerase subunit alpha"/>
    <property type="match status" value="1"/>
</dbReference>
<name>A0A1E3XDU3_9BACT</name>
<comment type="domain">
    <text evidence="11">The N-terminal domain is essential for RNAP assembly and basal transcription, whereas the C-terminal domain is involved in interaction with transcriptional regulators and with upstream promoter elements.</text>
</comment>
<gene>
    <name evidence="11" type="primary">rpoA</name>
    <name evidence="13" type="ORF">SCARUB_01066</name>
</gene>
<evidence type="ECO:0000256" key="11">
    <source>
        <dbReference type="HAMAP-Rule" id="MF_00059"/>
    </source>
</evidence>
<evidence type="ECO:0000313" key="13">
    <source>
        <dbReference type="EMBL" id="ODS33807.1"/>
    </source>
</evidence>
<dbReference type="Gene3D" id="3.30.1360.10">
    <property type="entry name" value="RNA polymerase, RBP11-like subunit"/>
    <property type="match status" value="1"/>
</dbReference>
<evidence type="ECO:0000256" key="6">
    <source>
        <dbReference type="ARBA" id="ARBA00022695"/>
    </source>
</evidence>
<evidence type="ECO:0000256" key="4">
    <source>
        <dbReference type="ARBA" id="ARBA00022478"/>
    </source>
</evidence>
<dbReference type="SMART" id="SM00662">
    <property type="entry name" value="RPOLD"/>
    <property type="match status" value="1"/>
</dbReference>
<dbReference type="NCBIfam" id="TIGR02027">
    <property type="entry name" value="rpoA"/>
    <property type="match status" value="1"/>
</dbReference>
<dbReference type="PATRIC" id="fig|1872076.5.peg.1228"/>
<feature type="region of interest" description="Alpha C-terminal domain (alpha-CTD)" evidence="11">
    <location>
        <begin position="263"/>
        <end position="345"/>
    </location>
</feature>
<sequence length="345" mass="38891">MRVRWKEFELPNRVNVEKETYTNTYGKFIAEPFERGFGITIGNGLRRILFSSIEGSAVTSVKIDGAQHEFSTIPGVIEDTIDIILNIKNLVVKLHSDKPKKIRIEAKKKGEVKAEDIITDDGVEIVNEELHIATISEDTNFNVEMEVRNGRGYKTAEENGVKGHEIGVIPIDAIFSPVRKTKIRVEETRVGRKTNYDKLIIEIWTNGVVSPEMALTEASKIFRKHLNPFVHYFELGRELPQTGEKQIEETDKKEEEEDSTDELNKRLAASVSELDLSVRASNCLEAANIKTLGDLVAKEEDALLELRNFGKTTLIEIKKKLNQWGLSFKNAGGSNQTGKEVSYET</sequence>
<dbReference type="Pfam" id="PF01000">
    <property type="entry name" value="RNA_pol_A_bac"/>
    <property type="match status" value="1"/>
</dbReference>
<dbReference type="SUPFAM" id="SSF47789">
    <property type="entry name" value="C-terminal domain of RNA polymerase alpha subunit"/>
    <property type="match status" value="1"/>
</dbReference>
<comment type="similarity">
    <text evidence="1 11">Belongs to the RNA polymerase alpha chain family.</text>
</comment>
<keyword evidence="4 11" id="KW-0240">DNA-directed RNA polymerase</keyword>
<evidence type="ECO:0000256" key="8">
    <source>
        <dbReference type="ARBA" id="ARBA00032524"/>
    </source>
</evidence>
<dbReference type="SUPFAM" id="SSF55257">
    <property type="entry name" value="RBP11-like subunits of RNA polymerase"/>
    <property type="match status" value="1"/>
</dbReference>
<organism evidence="13 14">
    <name type="scientific">Candidatus Scalindua rubra</name>
    <dbReference type="NCBI Taxonomy" id="1872076"/>
    <lineage>
        <taxon>Bacteria</taxon>
        <taxon>Pseudomonadati</taxon>
        <taxon>Planctomycetota</taxon>
        <taxon>Candidatus Brocadiia</taxon>
        <taxon>Candidatus Brocadiales</taxon>
        <taxon>Candidatus Scalinduaceae</taxon>
        <taxon>Candidatus Scalindua</taxon>
    </lineage>
</organism>
<dbReference type="InterPro" id="IPR036643">
    <property type="entry name" value="RNApol_insert_sf"/>
</dbReference>
<dbReference type="GO" id="GO:0000428">
    <property type="term" value="C:DNA-directed RNA polymerase complex"/>
    <property type="evidence" value="ECO:0007669"/>
    <property type="project" value="UniProtKB-KW"/>
</dbReference>
<dbReference type="Proteomes" id="UP000094056">
    <property type="component" value="Unassembled WGS sequence"/>
</dbReference>
<evidence type="ECO:0000256" key="1">
    <source>
        <dbReference type="ARBA" id="ARBA00007123"/>
    </source>
</evidence>
<dbReference type="HAMAP" id="MF_00059">
    <property type="entry name" value="RNApol_bact_RpoA"/>
    <property type="match status" value="1"/>
</dbReference>
<keyword evidence="7 11" id="KW-0804">Transcription</keyword>
<dbReference type="GO" id="GO:0005737">
    <property type="term" value="C:cytoplasm"/>
    <property type="evidence" value="ECO:0007669"/>
    <property type="project" value="UniProtKB-ARBA"/>
</dbReference>
<feature type="domain" description="DNA-directed RNA polymerase RpoA/D/Rpb3-type" evidence="12">
    <location>
        <begin position="25"/>
        <end position="232"/>
    </location>
</feature>
<dbReference type="AlphaFoldDB" id="A0A1E3XDU3"/>
<evidence type="ECO:0000256" key="10">
    <source>
        <dbReference type="ARBA" id="ARBA00048552"/>
    </source>
</evidence>
<dbReference type="Gene3D" id="1.10.150.20">
    <property type="entry name" value="5' to 3' exonuclease, C-terminal subdomain"/>
    <property type="match status" value="1"/>
</dbReference>